<sequence>MASSTFRGRRVVDPIPLQRGPLPRDRKYPSSFSDLAAAWENVGEVKSALQDAEARINEANAGLGSEVEQNGEVDVSLQEVFSERQRYGRVARYELRPSRFGQAASSVPSFGEDQLNSRRVPDFPLSINRPSESSTRAPVHTPLLSPPSKDIHDKVPNGRFSRNSVPSYSAHPPESEMRDPGVATAYSSLYTANDPLGRRPPIRLYGNTLSTIPSASSFEDSLEIGESSSRVHQNEACSTSSLGLRPTIANNSGNGSSNPSPPPEQRPSVQSVDSTTAADSYRADVDVPVRTAGVISKRKVASAPAAPAYKGFSEVESKTTVLSEVNRKVKRKDPATHKLITKPANQRPQKPITKKGPPKVQRVIAPRRPTDIITTSSWRSGQQTVKRILGPAKKKSSSPEGSRPQSRSSQGSDISEPKSLNFQWRDEGDGKKHAGVGNGSEKGGALTDEVPRVTSPTNQKLVNGLKKDSGSDSELSWVHSSGHAKESVRDAEKDVKDLKGNKILSTEAKNILSDLELDTDDESDKEMKKPVAGPKPKQTRVNKPSSTSRRKRPLNSQSQGPPMSSYPPRQKVRHYDTDEVKVCVSQISQGAKKV</sequence>
<dbReference type="InterPro" id="IPR028750">
    <property type="entry name" value="CEP350/CC187"/>
</dbReference>
<feature type="compositionally biased region" description="Polar residues" evidence="1">
    <location>
        <begin position="267"/>
        <end position="278"/>
    </location>
</feature>
<name>A0ABN8SMR7_9CNID</name>
<evidence type="ECO:0000256" key="1">
    <source>
        <dbReference type="SAM" id="MobiDB-lite"/>
    </source>
</evidence>
<comment type="caution">
    <text evidence="2">The sequence shown here is derived from an EMBL/GenBank/DDBJ whole genome shotgun (WGS) entry which is preliminary data.</text>
</comment>
<feature type="region of interest" description="Disordered" evidence="1">
    <location>
        <begin position="125"/>
        <end position="182"/>
    </location>
</feature>
<feature type="compositionally biased region" description="Polar residues" evidence="1">
    <location>
        <begin position="372"/>
        <end position="385"/>
    </location>
</feature>
<feature type="compositionally biased region" description="Basic and acidic residues" evidence="1">
    <location>
        <begin position="483"/>
        <end position="496"/>
    </location>
</feature>
<feature type="region of interest" description="Disordered" evidence="1">
    <location>
        <begin position="328"/>
        <end position="496"/>
    </location>
</feature>
<feature type="compositionally biased region" description="Acidic residues" evidence="1">
    <location>
        <begin position="515"/>
        <end position="524"/>
    </location>
</feature>
<dbReference type="PANTHER" id="PTHR13958">
    <property type="entry name" value="CENTROSOME-ASSOCIATED PROTEIN 350"/>
    <property type="match status" value="1"/>
</dbReference>
<feature type="compositionally biased region" description="Low complexity" evidence="1">
    <location>
        <begin position="398"/>
        <end position="412"/>
    </location>
</feature>
<feature type="non-terminal residue" evidence="2">
    <location>
        <position position="594"/>
    </location>
</feature>
<feature type="region of interest" description="Disordered" evidence="1">
    <location>
        <begin position="513"/>
        <end position="577"/>
    </location>
</feature>
<reference evidence="2 3" key="1">
    <citation type="submission" date="2022-05" db="EMBL/GenBank/DDBJ databases">
        <authorList>
            <consortium name="Genoscope - CEA"/>
            <person name="William W."/>
        </authorList>
    </citation>
    <scope>NUCLEOTIDE SEQUENCE [LARGE SCALE GENOMIC DNA]</scope>
</reference>
<feature type="compositionally biased region" description="Polar residues" evidence="1">
    <location>
        <begin position="226"/>
        <end position="242"/>
    </location>
</feature>
<evidence type="ECO:0000313" key="3">
    <source>
        <dbReference type="Proteomes" id="UP001159427"/>
    </source>
</evidence>
<dbReference type="Proteomes" id="UP001159427">
    <property type="component" value="Unassembled WGS sequence"/>
</dbReference>
<feature type="region of interest" description="Disordered" evidence="1">
    <location>
        <begin position="1"/>
        <end position="27"/>
    </location>
</feature>
<proteinExistence type="predicted"/>
<accession>A0ABN8SMR7</accession>
<dbReference type="PANTHER" id="PTHR13958:SF3">
    <property type="entry name" value="CAP-GLY DOMAIN-CONTAINING PROTEIN-RELATED"/>
    <property type="match status" value="1"/>
</dbReference>
<keyword evidence="3" id="KW-1185">Reference proteome</keyword>
<organism evidence="2 3">
    <name type="scientific">Porites evermanni</name>
    <dbReference type="NCBI Taxonomy" id="104178"/>
    <lineage>
        <taxon>Eukaryota</taxon>
        <taxon>Metazoa</taxon>
        <taxon>Cnidaria</taxon>
        <taxon>Anthozoa</taxon>
        <taxon>Hexacorallia</taxon>
        <taxon>Scleractinia</taxon>
        <taxon>Fungiina</taxon>
        <taxon>Poritidae</taxon>
        <taxon>Porites</taxon>
    </lineage>
</organism>
<dbReference type="EMBL" id="CALNXI010003328">
    <property type="protein sequence ID" value="CAH3192912.1"/>
    <property type="molecule type" value="Genomic_DNA"/>
</dbReference>
<gene>
    <name evidence="2" type="ORF">PEVE_00024822</name>
</gene>
<evidence type="ECO:0000313" key="2">
    <source>
        <dbReference type="EMBL" id="CAH3192912.1"/>
    </source>
</evidence>
<protein>
    <submittedName>
        <fullName evidence="2">Uncharacterized protein</fullName>
    </submittedName>
</protein>
<feature type="region of interest" description="Disordered" evidence="1">
    <location>
        <begin position="223"/>
        <end position="283"/>
    </location>
</feature>